<comment type="function">
    <text evidence="16">Histone demethylase required for G2/M phase cell cycle progression. Specifically demethylates dimethylated 'Lys-36' (H3K36me2) of histone H3, an epigenetic repressive mark, thereby acting as a transcription activator. May play a role in the regulation of the circadian clock.</text>
</comment>
<reference evidence="20" key="3">
    <citation type="submission" date="2025-05" db="UniProtKB">
        <authorList>
            <consortium name="Ensembl"/>
        </authorList>
    </citation>
    <scope>IDENTIFICATION</scope>
</reference>
<keyword evidence="11" id="KW-0804">Transcription</keyword>
<evidence type="ECO:0000256" key="4">
    <source>
        <dbReference type="ARBA" id="ARBA00022723"/>
    </source>
</evidence>
<dbReference type="SMART" id="SM00558">
    <property type="entry name" value="JmjC"/>
    <property type="match status" value="1"/>
</dbReference>
<accession>A0A4W6BXM4</accession>
<dbReference type="InterPro" id="IPR003347">
    <property type="entry name" value="JmjC_dom"/>
</dbReference>
<dbReference type="Pfam" id="PF24472">
    <property type="entry name" value="ARM_KDM8_N"/>
    <property type="match status" value="1"/>
</dbReference>
<name>A0A4W6BXM4_LATCA</name>
<feature type="domain" description="JmjC" evidence="19">
    <location>
        <begin position="261"/>
        <end position="406"/>
    </location>
</feature>
<keyword evidence="6" id="KW-0223">Dioxygenase</keyword>
<sequence>MATLWSKISALLPLNEEQFLLQFSDKVESSVVDVLKRCRQQLYHDTTSTSRMLNAQIILDFSWEKLNTGTWRHVDKEWRRVYSYGCLFKVAALCRDGPSEDEILQAVRTCDMGLLMGAAIMDNILQVIIGILQNEVRKSSKGDDETEHAEVKRIKIESPHAPVIKEELAVPRIKCPSLESFNANYLLPLKPVILEGVIDHWPALNEHPWSIEYLRSVAGCRTVPIEVGSRYTDEEWSQTLLTVNEFIDRYILNKDEVKGLGYLAQHQLFDQIPELKEDIRLPDYCCLGEEDEDNITVNAWFGPRGTVSPLHQDPQQNFLAQVVGSKYIRLYSPEDTDKLYPHQSQLLHNTSQVEVENPDAERFPEFAKAPYLECVLQPGDVLFIPVQHWHYVRSLELSFSVSFWWS</sequence>
<reference evidence="22" key="2">
    <citation type="submission" date="2025-04" db="UniProtKB">
        <authorList>
            <consortium name="RefSeq"/>
        </authorList>
    </citation>
    <scope>IDENTIFICATION</scope>
    <source>
        <tissue evidence="22">Brain</tissue>
    </source>
</reference>
<dbReference type="GeneTree" id="ENSGT00940000158074"/>
<evidence type="ECO:0000256" key="7">
    <source>
        <dbReference type="ARBA" id="ARBA00023002"/>
    </source>
</evidence>
<evidence type="ECO:0000256" key="12">
    <source>
        <dbReference type="ARBA" id="ARBA00023242"/>
    </source>
</evidence>
<dbReference type="STRING" id="8187.ENSLCAP00010005808"/>
<dbReference type="Gene3D" id="2.60.120.650">
    <property type="entry name" value="Cupin"/>
    <property type="match status" value="1"/>
</dbReference>
<dbReference type="AlphaFoldDB" id="A0A4W6BXM4"/>
<dbReference type="KEGG" id="lcf:108903012"/>
<dbReference type="Proteomes" id="UP000314980">
    <property type="component" value="Unassembled WGS sequence"/>
</dbReference>
<comment type="catalytic activity">
    <reaction evidence="14">
        <text>N(6),N(6)-dimethyl-L-lysyl(36)-[histone H3] + 2 2-oxoglutarate + 2 O2 = L-lysyl(36)-[histone H3] + 2 formaldehyde + 2 succinate + 2 CO2</text>
        <dbReference type="Rhea" id="RHEA:42032"/>
        <dbReference type="Rhea" id="RHEA-COMP:9785"/>
        <dbReference type="Rhea" id="RHEA-COMP:9787"/>
        <dbReference type="ChEBI" id="CHEBI:15379"/>
        <dbReference type="ChEBI" id="CHEBI:16526"/>
        <dbReference type="ChEBI" id="CHEBI:16810"/>
        <dbReference type="ChEBI" id="CHEBI:16842"/>
        <dbReference type="ChEBI" id="CHEBI:29969"/>
        <dbReference type="ChEBI" id="CHEBI:30031"/>
        <dbReference type="ChEBI" id="CHEBI:61976"/>
        <dbReference type="EC" id="1.14.11.27"/>
    </reaction>
</comment>
<organism evidence="20 21">
    <name type="scientific">Lates calcarifer</name>
    <name type="common">Barramundi</name>
    <name type="synonym">Holocentrus calcarifer</name>
    <dbReference type="NCBI Taxonomy" id="8187"/>
    <lineage>
        <taxon>Eukaryota</taxon>
        <taxon>Metazoa</taxon>
        <taxon>Chordata</taxon>
        <taxon>Craniata</taxon>
        <taxon>Vertebrata</taxon>
        <taxon>Euteleostomi</taxon>
        <taxon>Actinopterygii</taxon>
        <taxon>Neopterygii</taxon>
        <taxon>Teleostei</taxon>
        <taxon>Neoteleostei</taxon>
        <taxon>Acanthomorphata</taxon>
        <taxon>Carangaria</taxon>
        <taxon>Carangaria incertae sedis</taxon>
        <taxon>Centropomidae</taxon>
        <taxon>Lates</taxon>
    </lineage>
</organism>
<keyword evidence="8" id="KW-0408">Iron</keyword>
<gene>
    <name evidence="20" type="primary">KDM8</name>
    <name evidence="22" type="synonym">kdm8</name>
</gene>
<evidence type="ECO:0000256" key="9">
    <source>
        <dbReference type="ARBA" id="ARBA00023015"/>
    </source>
</evidence>
<dbReference type="PANTHER" id="PTHR12461:SF106">
    <property type="entry name" value="BIFUNCTIONAL PEPTIDASE AND ARGINYL-HYDROXYLASE JMJD5"/>
    <property type="match status" value="1"/>
</dbReference>
<dbReference type="PANTHER" id="PTHR12461">
    <property type="entry name" value="HYPOXIA-INDUCIBLE FACTOR 1 ALPHA INHIBITOR-RELATED"/>
    <property type="match status" value="1"/>
</dbReference>
<keyword evidence="10" id="KW-0090">Biological rhythms</keyword>
<keyword evidence="21" id="KW-1185">Reference proteome</keyword>
<keyword evidence="5" id="KW-0156">Chromatin regulator</keyword>
<dbReference type="Pfam" id="PF13621">
    <property type="entry name" value="Cupin_8"/>
    <property type="match status" value="1"/>
</dbReference>
<dbReference type="PROSITE" id="PS51184">
    <property type="entry name" value="JMJC"/>
    <property type="match status" value="1"/>
</dbReference>
<comment type="cofactor">
    <cofactor evidence="1">
        <name>Fe(2+)</name>
        <dbReference type="ChEBI" id="CHEBI:29033"/>
    </cofactor>
</comment>
<keyword evidence="7" id="KW-0560">Oxidoreductase</keyword>
<dbReference type="Proteomes" id="UP000694890">
    <property type="component" value="Linkage group LG11"/>
</dbReference>
<dbReference type="Ensembl" id="ENSLCAT00010005946.1">
    <property type="protein sequence ID" value="ENSLCAP00010005808.1"/>
    <property type="gene ID" value="ENSLCAG00010002882.1"/>
</dbReference>
<dbReference type="InterPro" id="IPR056520">
    <property type="entry name" value="ARM_KDM8_N"/>
</dbReference>
<evidence type="ECO:0000256" key="13">
    <source>
        <dbReference type="ARBA" id="ARBA00023306"/>
    </source>
</evidence>
<dbReference type="CTD" id="79831"/>
<protein>
    <recommendedName>
        <fullName evidence="17">Lysine-specific demethylase 8</fullName>
        <ecNumber evidence="3">1.14.11.27</ecNumber>
    </recommendedName>
    <alternativeName>
        <fullName evidence="15">JmjC domain-containing protein 5</fullName>
    </alternativeName>
    <alternativeName>
        <fullName evidence="18">Jumonji domain-containing protein 5</fullName>
    </alternativeName>
</protein>
<keyword evidence="12" id="KW-0539">Nucleus</keyword>
<evidence type="ECO:0000259" key="19">
    <source>
        <dbReference type="PROSITE" id="PS51184"/>
    </source>
</evidence>
<dbReference type="GO" id="GO:0048511">
    <property type="term" value="P:rhythmic process"/>
    <property type="evidence" value="ECO:0007669"/>
    <property type="project" value="UniProtKB-KW"/>
</dbReference>
<comment type="subcellular location">
    <subcellularLocation>
        <location evidence="2">Nucleus</location>
    </subcellularLocation>
</comment>
<dbReference type="GO" id="GO:0010468">
    <property type="term" value="P:regulation of gene expression"/>
    <property type="evidence" value="ECO:0007669"/>
    <property type="project" value="UniProtKB-ARBA"/>
</dbReference>
<dbReference type="RefSeq" id="XP_018560601.1">
    <property type="nucleotide sequence ID" value="XM_018705085.2"/>
</dbReference>
<reference evidence="21" key="1">
    <citation type="submission" date="2015-09" db="EMBL/GenBank/DDBJ databases">
        <authorList>
            <person name="Sai Rama Sridatta P."/>
        </authorList>
    </citation>
    <scope>NUCLEOTIDE SEQUENCE [LARGE SCALE GENOMIC DNA]</scope>
</reference>
<dbReference type="GO" id="GO:0046872">
    <property type="term" value="F:metal ion binding"/>
    <property type="evidence" value="ECO:0007669"/>
    <property type="project" value="UniProtKB-KW"/>
</dbReference>
<dbReference type="FunFam" id="2.60.120.650:FF:000019">
    <property type="entry name" value="Bifunctional peptidase and arginyl-hydroxylase JMJD5"/>
    <property type="match status" value="1"/>
</dbReference>
<evidence type="ECO:0000256" key="16">
    <source>
        <dbReference type="ARBA" id="ARBA00059090"/>
    </source>
</evidence>
<evidence type="ECO:0000256" key="15">
    <source>
        <dbReference type="ARBA" id="ARBA00049800"/>
    </source>
</evidence>
<evidence type="ECO:0000256" key="17">
    <source>
        <dbReference type="ARBA" id="ARBA00068725"/>
    </source>
</evidence>
<evidence type="ECO:0000256" key="10">
    <source>
        <dbReference type="ARBA" id="ARBA00023108"/>
    </source>
</evidence>
<dbReference type="GO" id="GO:0031648">
    <property type="term" value="P:protein destabilization"/>
    <property type="evidence" value="ECO:0007669"/>
    <property type="project" value="UniProtKB-ARBA"/>
</dbReference>
<keyword evidence="4" id="KW-0479">Metal-binding</keyword>
<evidence type="ECO:0000256" key="18">
    <source>
        <dbReference type="ARBA" id="ARBA00082907"/>
    </source>
</evidence>
<dbReference type="OrthoDB" id="47172at2759"/>
<dbReference type="GeneID" id="108903012"/>
<evidence type="ECO:0000256" key="5">
    <source>
        <dbReference type="ARBA" id="ARBA00022853"/>
    </source>
</evidence>
<evidence type="ECO:0000313" key="20">
    <source>
        <dbReference type="Ensembl" id="ENSLCAP00010005808.1"/>
    </source>
</evidence>
<dbReference type="EC" id="1.14.11.27" evidence="3"/>
<evidence type="ECO:0000256" key="11">
    <source>
        <dbReference type="ARBA" id="ARBA00023163"/>
    </source>
</evidence>
<proteinExistence type="predicted"/>
<evidence type="ECO:0000256" key="6">
    <source>
        <dbReference type="ARBA" id="ARBA00022964"/>
    </source>
</evidence>
<evidence type="ECO:0000256" key="2">
    <source>
        <dbReference type="ARBA" id="ARBA00004123"/>
    </source>
</evidence>
<dbReference type="InterPro" id="IPR041667">
    <property type="entry name" value="Cupin_8"/>
</dbReference>
<evidence type="ECO:0000313" key="22">
    <source>
        <dbReference type="RefSeq" id="XP_018560601.1"/>
    </source>
</evidence>
<evidence type="ECO:0000256" key="3">
    <source>
        <dbReference type="ARBA" id="ARBA00013246"/>
    </source>
</evidence>
<keyword evidence="9" id="KW-0805">Transcription regulation</keyword>
<dbReference type="InParanoid" id="A0A4W6BXM4"/>
<dbReference type="GO" id="GO:0003682">
    <property type="term" value="F:chromatin binding"/>
    <property type="evidence" value="ECO:0007669"/>
    <property type="project" value="UniProtKB-ARBA"/>
</dbReference>
<evidence type="ECO:0000256" key="8">
    <source>
        <dbReference type="ARBA" id="ARBA00023004"/>
    </source>
</evidence>
<dbReference type="GO" id="GO:0140680">
    <property type="term" value="F:histone H3K36me/H3K36me2 demethylase activity"/>
    <property type="evidence" value="ECO:0007669"/>
    <property type="project" value="UniProtKB-EC"/>
</dbReference>
<keyword evidence="13" id="KW-0131">Cell cycle</keyword>
<dbReference type="GO" id="GO:0005634">
    <property type="term" value="C:nucleus"/>
    <property type="evidence" value="ECO:0007669"/>
    <property type="project" value="UniProtKB-SubCell"/>
</dbReference>
<dbReference type="SUPFAM" id="SSF51197">
    <property type="entry name" value="Clavaminate synthase-like"/>
    <property type="match status" value="1"/>
</dbReference>
<evidence type="ECO:0000256" key="14">
    <source>
        <dbReference type="ARBA" id="ARBA00047915"/>
    </source>
</evidence>
<evidence type="ECO:0000313" key="21">
    <source>
        <dbReference type="Proteomes" id="UP000314980"/>
    </source>
</evidence>
<evidence type="ECO:0000256" key="1">
    <source>
        <dbReference type="ARBA" id="ARBA00001954"/>
    </source>
</evidence>